<name>A0A8H3HB00_9AGAM</name>
<comment type="caution">
    <text evidence="1">The sequence shown here is derived from an EMBL/GenBank/DDBJ whole genome shotgun (WGS) entry which is preliminary data.</text>
</comment>
<reference evidence="1" key="1">
    <citation type="submission" date="2021-01" db="EMBL/GenBank/DDBJ databases">
        <authorList>
            <person name="Kaushik A."/>
        </authorList>
    </citation>
    <scope>NUCLEOTIDE SEQUENCE</scope>
    <source>
        <strain evidence="1">AG4-R118</strain>
        <strain evidence="2">AG4-RS23</strain>
    </source>
</reference>
<proteinExistence type="predicted"/>
<evidence type="ECO:0000313" key="1">
    <source>
        <dbReference type="EMBL" id="CAE6496980.1"/>
    </source>
</evidence>
<dbReference type="EMBL" id="CAJMWX010001578">
    <property type="protein sequence ID" value="CAE6496980.1"/>
    <property type="molecule type" value="Genomic_DNA"/>
</dbReference>
<feature type="non-terminal residue" evidence="1">
    <location>
        <position position="1"/>
    </location>
</feature>
<protein>
    <submittedName>
        <fullName evidence="1">Uncharacterized protein</fullName>
    </submittedName>
</protein>
<gene>
    <name evidence="1" type="ORF">RDB_LOCUS148232</name>
    <name evidence="2" type="ORF">RDB_LOCUS153518</name>
</gene>
<accession>A0A8H3HB00</accession>
<dbReference type="EMBL" id="CAJMWY010004110">
    <property type="protein sequence ID" value="CAE6519730.1"/>
    <property type="molecule type" value="Genomic_DNA"/>
</dbReference>
<evidence type="ECO:0000313" key="2">
    <source>
        <dbReference type="EMBL" id="CAE6519730.1"/>
    </source>
</evidence>
<dbReference type="AlphaFoldDB" id="A0A8H3HB00"/>
<organism evidence="1 3">
    <name type="scientific">Rhizoctonia solani</name>
    <dbReference type="NCBI Taxonomy" id="456999"/>
    <lineage>
        <taxon>Eukaryota</taxon>
        <taxon>Fungi</taxon>
        <taxon>Dikarya</taxon>
        <taxon>Basidiomycota</taxon>
        <taxon>Agaricomycotina</taxon>
        <taxon>Agaricomycetes</taxon>
        <taxon>Cantharellales</taxon>
        <taxon>Ceratobasidiaceae</taxon>
        <taxon>Rhizoctonia</taxon>
    </lineage>
</organism>
<sequence length="151" mass="17139">WEVAIKGPELLQEPEADIFKAYEELQAQLCRVSSTPPNLERHRQRFLLAQKDDRARLEKLLLILESSVSETEDVEPSIQEIMCKALESEILDDPTMRRMKQRRDEAKQSLAILAEMTGQPLPLSTLLGKEFVTVGTHAISQGTSYDIFLGE</sequence>
<dbReference type="Proteomes" id="UP000663888">
    <property type="component" value="Unassembled WGS sequence"/>
</dbReference>
<dbReference type="Proteomes" id="UP000663861">
    <property type="component" value="Unassembled WGS sequence"/>
</dbReference>
<evidence type="ECO:0000313" key="3">
    <source>
        <dbReference type="Proteomes" id="UP000663888"/>
    </source>
</evidence>